<keyword evidence="2" id="KW-0732">Signal</keyword>
<evidence type="ECO:0000259" key="8">
    <source>
        <dbReference type="Pfam" id="PF00768"/>
    </source>
</evidence>
<dbReference type="SUPFAM" id="SSF56601">
    <property type="entry name" value="beta-lactamase/transpeptidase-like"/>
    <property type="match status" value="1"/>
</dbReference>
<dbReference type="InterPro" id="IPR018044">
    <property type="entry name" value="Peptidase_S11"/>
</dbReference>
<proteinExistence type="inferred from homology"/>
<name>A0AAT9HYU2_9ACTN</name>
<feature type="domain" description="Peptidase S11 D-alanyl-D-alanine carboxypeptidase A N-terminal" evidence="8">
    <location>
        <begin position="1"/>
        <end position="100"/>
    </location>
</feature>
<dbReference type="GO" id="GO:0009002">
    <property type="term" value="F:serine-type D-Ala-D-Ala carboxypeptidase activity"/>
    <property type="evidence" value="ECO:0007669"/>
    <property type="project" value="InterPro"/>
</dbReference>
<dbReference type="GO" id="GO:0071555">
    <property type="term" value="P:cell wall organization"/>
    <property type="evidence" value="ECO:0007669"/>
    <property type="project" value="UniProtKB-KW"/>
</dbReference>
<accession>A0AAT9HYU2</accession>
<dbReference type="InterPro" id="IPR001967">
    <property type="entry name" value="Peptidase_S11_N"/>
</dbReference>
<dbReference type="GO" id="GO:0008360">
    <property type="term" value="P:regulation of cell shape"/>
    <property type="evidence" value="ECO:0007669"/>
    <property type="project" value="UniProtKB-KW"/>
</dbReference>
<evidence type="ECO:0000256" key="7">
    <source>
        <dbReference type="RuleBase" id="RU004016"/>
    </source>
</evidence>
<protein>
    <recommendedName>
        <fullName evidence="8">Peptidase S11 D-alanyl-D-alanine carboxypeptidase A N-terminal domain-containing protein</fullName>
    </recommendedName>
</protein>
<dbReference type="AlphaFoldDB" id="A0AAT9HYU2"/>
<evidence type="ECO:0000256" key="2">
    <source>
        <dbReference type="ARBA" id="ARBA00022729"/>
    </source>
</evidence>
<gene>
    <name evidence="9" type="ORF">SHKM778_87880</name>
</gene>
<reference evidence="9" key="2">
    <citation type="submission" date="2024-07" db="EMBL/GenBank/DDBJ databases">
        <title>Streptomyces haneummycinica sp. nov., a new antibiotic-producing actinobacterium isolated from marine sediment.</title>
        <authorList>
            <person name="Uemura M."/>
            <person name="Hamada M."/>
            <person name="Hirano S."/>
            <person name="Kobayashi K."/>
            <person name="Ohshiro T."/>
            <person name="Kobayashi T."/>
            <person name="Terahara T."/>
        </authorList>
    </citation>
    <scope>NUCLEOTIDE SEQUENCE</scope>
    <source>
        <strain evidence="9">KM77-8</strain>
    </source>
</reference>
<comment type="similarity">
    <text evidence="1 7">Belongs to the peptidase S11 family.</text>
</comment>
<evidence type="ECO:0000256" key="4">
    <source>
        <dbReference type="ARBA" id="ARBA00022960"/>
    </source>
</evidence>
<evidence type="ECO:0000256" key="5">
    <source>
        <dbReference type="ARBA" id="ARBA00022984"/>
    </source>
</evidence>
<keyword evidence="3" id="KW-0378">Hydrolase</keyword>
<dbReference type="InterPro" id="IPR012338">
    <property type="entry name" value="Beta-lactam/transpept-like"/>
</dbReference>
<organism evidence="9">
    <name type="scientific">Streptomyces haneummycinicus</name>
    <dbReference type="NCBI Taxonomy" id="3074435"/>
    <lineage>
        <taxon>Bacteria</taxon>
        <taxon>Bacillati</taxon>
        <taxon>Actinomycetota</taxon>
        <taxon>Actinomycetes</taxon>
        <taxon>Kitasatosporales</taxon>
        <taxon>Streptomycetaceae</taxon>
        <taxon>Streptomyces</taxon>
    </lineage>
</organism>
<evidence type="ECO:0000256" key="6">
    <source>
        <dbReference type="ARBA" id="ARBA00023316"/>
    </source>
</evidence>
<dbReference type="GO" id="GO:0006508">
    <property type="term" value="P:proteolysis"/>
    <property type="evidence" value="ECO:0007669"/>
    <property type="project" value="InterPro"/>
</dbReference>
<dbReference type="PRINTS" id="PR00725">
    <property type="entry name" value="DADACBPTASE1"/>
</dbReference>
<evidence type="ECO:0000313" key="9">
    <source>
        <dbReference type="EMBL" id="BFO22400.1"/>
    </source>
</evidence>
<evidence type="ECO:0000256" key="3">
    <source>
        <dbReference type="ARBA" id="ARBA00022801"/>
    </source>
</evidence>
<reference evidence="9" key="1">
    <citation type="submission" date="2024-06" db="EMBL/GenBank/DDBJ databases">
        <authorList>
            <consortium name="consrtm"/>
            <person name="Uemura M."/>
            <person name="Terahara T."/>
        </authorList>
    </citation>
    <scope>NUCLEOTIDE SEQUENCE</scope>
    <source>
        <strain evidence="9">KM77-8</strain>
    </source>
</reference>
<dbReference type="EMBL" id="AP035768">
    <property type="protein sequence ID" value="BFO22400.1"/>
    <property type="molecule type" value="Genomic_DNA"/>
</dbReference>
<evidence type="ECO:0000256" key="1">
    <source>
        <dbReference type="ARBA" id="ARBA00007164"/>
    </source>
</evidence>
<dbReference type="Gene3D" id="3.40.710.10">
    <property type="entry name" value="DD-peptidase/beta-lactamase superfamily"/>
    <property type="match status" value="1"/>
</dbReference>
<keyword evidence="4" id="KW-0133">Cell shape</keyword>
<dbReference type="Pfam" id="PF00768">
    <property type="entry name" value="Peptidase_S11"/>
    <property type="match status" value="1"/>
</dbReference>
<dbReference type="GO" id="GO:0009252">
    <property type="term" value="P:peptidoglycan biosynthetic process"/>
    <property type="evidence" value="ECO:0007669"/>
    <property type="project" value="UniProtKB-KW"/>
</dbReference>
<sequence length="102" mass="10946">MTAYVILRDHDLKSGADGPLIEVDPTAEKQSDAGDESTVHVTAGDKISQREALEAILIASANNVARLVARWDAGSEEAFVKKMNATAKDLGMTNTTYTDPRV</sequence>
<keyword evidence="6" id="KW-0961">Cell wall biogenesis/degradation</keyword>
<keyword evidence="5" id="KW-0573">Peptidoglycan synthesis</keyword>